<proteinExistence type="predicted"/>
<feature type="region of interest" description="Disordered" evidence="1">
    <location>
        <begin position="1"/>
        <end position="23"/>
    </location>
</feature>
<dbReference type="EMBL" id="CP137573">
    <property type="protein sequence ID" value="WOX21908.1"/>
    <property type="molecule type" value="Genomic_DNA"/>
</dbReference>
<accession>A0ABZ0LQZ1</accession>
<name>A0ABZ0LQZ1_9ACTN</name>
<gene>
    <name evidence="2" type="ORF">R2D22_11100</name>
</gene>
<dbReference type="Gene3D" id="6.10.250.3270">
    <property type="match status" value="1"/>
</dbReference>
<dbReference type="Proteomes" id="UP001301731">
    <property type="component" value="Chromosome"/>
</dbReference>
<sequence>MTATDGFCRGSGGRPPGRRSMRRLAEKPANLLFFARSILTKG</sequence>
<evidence type="ECO:0000313" key="2">
    <source>
        <dbReference type="EMBL" id="WOX21908.1"/>
    </source>
</evidence>
<evidence type="ECO:0000256" key="1">
    <source>
        <dbReference type="SAM" id="MobiDB-lite"/>
    </source>
</evidence>
<keyword evidence="3" id="KW-1185">Reference proteome</keyword>
<reference evidence="2 3" key="1">
    <citation type="submission" date="2023-10" db="EMBL/GenBank/DDBJ databases">
        <title>The genome sequence of Streptomyces sp. HUAS YS2.</title>
        <authorList>
            <person name="Mo P."/>
        </authorList>
    </citation>
    <scope>NUCLEOTIDE SEQUENCE [LARGE SCALE GENOMIC DNA]</scope>
    <source>
        <strain evidence="2 3">HUAS YS2</strain>
    </source>
</reference>
<protein>
    <submittedName>
        <fullName evidence="2">Uncharacterized protein</fullName>
    </submittedName>
</protein>
<dbReference type="RefSeq" id="WP_318102923.1">
    <property type="nucleotide sequence ID" value="NZ_CP137573.1"/>
</dbReference>
<evidence type="ECO:0000313" key="3">
    <source>
        <dbReference type="Proteomes" id="UP001301731"/>
    </source>
</evidence>
<organism evidence="2 3">
    <name type="scientific">Streptomyces solicathayae</name>
    <dbReference type="NCBI Taxonomy" id="3081768"/>
    <lineage>
        <taxon>Bacteria</taxon>
        <taxon>Bacillati</taxon>
        <taxon>Actinomycetota</taxon>
        <taxon>Actinomycetes</taxon>
        <taxon>Kitasatosporales</taxon>
        <taxon>Streptomycetaceae</taxon>
        <taxon>Streptomyces</taxon>
    </lineage>
</organism>